<evidence type="ECO:0008006" key="4">
    <source>
        <dbReference type="Google" id="ProtNLM"/>
    </source>
</evidence>
<feature type="transmembrane region" description="Helical" evidence="1">
    <location>
        <begin position="322"/>
        <end position="345"/>
    </location>
</feature>
<keyword evidence="1" id="KW-1133">Transmembrane helix</keyword>
<name>A0A0G0BJY1_9BACT</name>
<comment type="caution">
    <text evidence="2">The sequence shown here is derived from an EMBL/GenBank/DDBJ whole genome shotgun (WGS) entry which is preliminary data.</text>
</comment>
<accession>A0A0G0BJY1</accession>
<evidence type="ECO:0000313" key="2">
    <source>
        <dbReference type="EMBL" id="KKP63946.1"/>
    </source>
</evidence>
<dbReference type="EMBL" id="LBPV01000058">
    <property type="protein sequence ID" value="KKP63946.1"/>
    <property type="molecule type" value="Genomic_DNA"/>
</dbReference>
<gene>
    <name evidence="2" type="ORF">UR61_C0058G0001</name>
</gene>
<organism evidence="2 3">
    <name type="scientific">candidate division WS6 bacterium GW2011_GWE1_34_7</name>
    <dbReference type="NCBI Taxonomy" id="1619093"/>
    <lineage>
        <taxon>Bacteria</taxon>
        <taxon>Candidatus Dojkabacteria</taxon>
    </lineage>
</organism>
<sequence length="434" mass="51156">MKNLNKYIYVIIVLTIVIVYKDWLSLHILKGGEWQYYFPESLKAKYYTGTWMSNETLGLFNNVIIYRFPIEIFLSIFGLFKLDSRYADLFVFYLPIIFGFPLAAYFSGRYFFKFNLAATIALIYVFSFNSYFLFINAAGHLHINVASATGIIAFFLYAHSIKKKSAVFVVFSTLLLFMSGIYDFRPTYLSILTMFFYTTYYLFFNLHLKQKYLKEKLIHIFKEIYNNYKYLGVEILIAILLFSYWLIPAISTNSINYNIATNREMFGGQFFDITQSFTLHHPYWNGSEPISFIKNIPPLYYWLIPILSLFGFYVNRKNKTVVFFTIVSLLGVFLAKQASLPFSSIYGWMYQSVPGFNAFRESSKFFFLIVLGYGVLIASFVDWLWKDKHKKTLNISVKYILTFLVIILFAWNTKPVFTREIKTMFIPRQINNDY</sequence>
<feature type="transmembrane region" description="Helical" evidence="1">
    <location>
        <begin position="6"/>
        <end position="24"/>
    </location>
</feature>
<feature type="transmembrane region" description="Helical" evidence="1">
    <location>
        <begin position="114"/>
        <end position="135"/>
    </location>
</feature>
<feature type="transmembrane region" description="Helical" evidence="1">
    <location>
        <begin position="392"/>
        <end position="411"/>
    </location>
</feature>
<evidence type="ECO:0000313" key="3">
    <source>
        <dbReference type="Proteomes" id="UP000033866"/>
    </source>
</evidence>
<feature type="transmembrane region" description="Helical" evidence="1">
    <location>
        <begin position="141"/>
        <end position="158"/>
    </location>
</feature>
<proteinExistence type="predicted"/>
<feature type="transmembrane region" description="Helical" evidence="1">
    <location>
        <begin position="299"/>
        <end position="315"/>
    </location>
</feature>
<feature type="transmembrane region" description="Helical" evidence="1">
    <location>
        <begin position="165"/>
        <end position="182"/>
    </location>
</feature>
<keyword evidence="1" id="KW-0812">Transmembrane</keyword>
<evidence type="ECO:0000256" key="1">
    <source>
        <dbReference type="SAM" id="Phobius"/>
    </source>
</evidence>
<feature type="transmembrane region" description="Helical" evidence="1">
    <location>
        <begin position="365"/>
        <end position="385"/>
    </location>
</feature>
<feature type="transmembrane region" description="Helical" evidence="1">
    <location>
        <begin position="228"/>
        <end position="247"/>
    </location>
</feature>
<dbReference type="Proteomes" id="UP000033866">
    <property type="component" value="Unassembled WGS sequence"/>
</dbReference>
<dbReference type="AlphaFoldDB" id="A0A0G0BJY1"/>
<protein>
    <recommendedName>
        <fullName evidence="4">Glycosyltransferase RgtA/B/C/D-like domain-containing protein</fullName>
    </recommendedName>
</protein>
<feature type="transmembrane region" description="Helical" evidence="1">
    <location>
        <begin position="86"/>
        <end position="107"/>
    </location>
</feature>
<feature type="non-terminal residue" evidence="2">
    <location>
        <position position="434"/>
    </location>
</feature>
<reference evidence="2 3" key="1">
    <citation type="journal article" date="2015" name="Nature">
        <title>rRNA introns, odd ribosomes, and small enigmatic genomes across a large radiation of phyla.</title>
        <authorList>
            <person name="Brown C.T."/>
            <person name="Hug L.A."/>
            <person name="Thomas B.C."/>
            <person name="Sharon I."/>
            <person name="Castelle C.J."/>
            <person name="Singh A."/>
            <person name="Wilkins M.J."/>
            <person name="Williams K.H."/>
            <person name="Banfield J.F."/>
        </authorList>
    </citation>
    <scope>NUCLEOTIDE SEQUENCE [LARGE SCALE GENOMIC DNA]</scope>
</reference>
<keyword evidence="1" id="KW-0472">Membrane</keyword>
<feature type="transmembrane region" description="Helical" evidence="1">
    <location>
        <begin position="188"/>
        <end position="208"/>
    </location>
</feature>